<evidence type="ECO:0000313" key="2">
    <source>
        <dbReference type="Proteomes" id="UP000321306"/>
    </source>
</evidence>
<sequence>MELFDPVQRDLKQVISLLHRPDVDQQVSKIYQILYRVALRIGKRTRASRGEPFTLRRKEDDFLPVRFQLYKAHCLKAVTEALDQWKQRPRTRDQLNEIFLCMQVALACF</sequence>
<evidence type="ECO:0000313" key="1">
    <source>
        <dbReference type="EMBL" id="GEM44732.1"/>
    </source>
</evidence>
<dbReference type="EMBL" id="BJXB01000001">
    <property type="protein sequence ID" value="GEM44732.1"/>
    <property type="molecule type" value="Genomic_DNA"/>
</dbReference>
<protein>
    <submittedName>
        <fullName evidence="1">Uncharacterized protein</fullName>
    </submittedName>
</protein>
<accession>A0A511MVX9</accession>
<comment type="caution">
    <text evidence="1">The sequence shown here is derived from an EMBL/GenBank/DDBJ whole genome shotgun (WGS) entry which is preliminary data.</text>
</comment>
<dbReference type="OrthoDB" id="9835806at2"/>
<reference evidence="1 2" key="1">
    <citation type="submission" date="2019-07" db="EMBL/GenBank/DDBJ databases">
        <title>Whole genome shotgun sequence of Deinococcus cellulosilyticus NBRC 106333.</title>
        <authorList>
            <person name="Hosoyama A."/>
            <person name="Uohara A."/>
            <person name="Ohji S."/>
            <person name="Ichikawa N."/>
        </authorList>
    </citation>
    <scope>NUCLEOTIDE SEQUENCE [LARGE SCALE GENOMIC DNA]</scope>
    <source>
        <strain evidence="1 2">NBRC 106333</strain>
    </source>
</reference>
<name>A0A511MVX9_DEIC1</name>
<dbReference type="Proteomes" id="UP000321306">
    <property type="component" value="Unassembled WGS sequence"/>
</dbReference>
<proteinExistence type="predicted"/>
<keyword evidence="2" id="KW-1185">Reference proteome</keyword>
<organism evidence="1 2">
    <name type="scientific">Deinococcus cellulosilyticus (strain DSM 18568 / NBRC 106333 / KACC 11606 / 5516J-15)</name>
    <dbReference type="NCBI Taxonomy" id="1223518"/>
    <lineage>
        <taxon>Bacteria</taxon>
        <taxon>Thermotogati</taxon>
        <taxon>Deinococcota</taxon>
        <taxon>Deinococci</taxon>
        <taxon>Deinococcales</taxon>
        <taxon>Deinococcaceae</taxon>
        <taxon>Deinococcus</taxon>
    </lineage>
</organism>
<dbReference type="AlphaFoldDB" id="A0A511MVX9"/>
<gene>
    <name evidence="1" type="ORF">DC3_03670</name>
</gene>
<dbReference type="RefSeq" id="WP_146881864.1">
    <property type="nucleotide sequence ID" value="NZ_BJXB01000001.1"/>
</dbReference>